<evidence type="ECO:0000256" key="2">
    <source>
        <dbReference type="ARBA" id="ARBA00001896"/>
    </source>
</evidence>
<dbReference type="PANTHER" id="PTHR21600">
    <property type="entry name" value="MITOCHONDRIAL RNA PSEUDOURIDINE SYNTHASE"/>
    <property type="match status" value="1"/>
</dbReference>
<dbReference type="SMR" id="B4DUN4"/>
<dbReference type="GO" id="GO:0003723">
    <property type="term" value="F:RNA binding"/>
    <property type="evidence" value="ECO:0007669"/>
    <property type="project" value="InterPro"/>
</dbReference>
<dbReference type="InterPro" id="IPR006145">
    <property type="entry name" value="PsdUridine_synth_RsuA/RluA"/>
</dbReference>
<evidence type="ECO:0000313" key="9">
    <source>
        <dbReference type="EMBL" id="BAG62396.1"/>
    </source>
</evidence>
<dbReference type="RefSeq" id="XP_054226218.1">
    <property type="nucleotide sequence ID" value="XM_054370243.1"/>
</dbReference>
<evidence type="ECO:0000256" key="4">
    <source>
        <dbReference type="ARBA" id="ARBA00023235"/>
    </source>
</evidence>
<dbReference type="CTD" id="84881"/>
<dbReference type="InterPro" id="IPR020103">
    <property type="entry name" value="PsdUridine_synth_cat_dom_sf"/>
</dbReference>
<feature type="domain" description="Pseudouridine synthase RsuA/RluA-like" evidence="8">
    <location>
        <begin position="39"/>
        <end position="83"/>
    </location>
</feature>
<evidence type="ECO:0000259" key="8">
    <source>
        <dbReference type="Pfam" id="PF00849"/>
    </source>
</evidence>
<evidence type="ECO:0000256" key="3">
    <source>
        <dbReference type="ARBA" id="ARBA00010876"/>
    </source>
</evidence>
<evidence type="ECO:0000256" key="6">
    <source>
        <dbReference type="ARBA" id="ARBA00039953"/>
    </source>
</evidence>
<comment type="catalytic activity">
    <reaction evidence="2">
        <text>uridine in 5S rRNA = pseudouridine in 5S rRNA</text>
        <dbReference type="Rhea" id="RHEA:47036"/>
        <dbReference type="Rhea" id="RHEA-COMP:11730"/>
        <dbReference type="Rhea" id="RHEA-COMP:11731"/>
        <dbReference type="ChEBI" id="CHEBI:65314"/>
        <dbReference type="ChEBI" id="CHEBI:65315"/>
    </reaction>
</comment>
<dbReference type="BioGRID-ORCS" id="84881">
    <property type="hits" value="351 hits in 1175 CRISPR screens"/>
</dbReference>
<sequence>MPSAGVVDIPIVEKEAQGQQQHHKMTLSPSYRMDDGKMVKVRRSRNAQVAVTQYQVLSSTLSSALVELQPITGIKHQLRVHLSFGLDCPILGDHKYSDWNRLAPQKLSVGTLKKLGLEQSKARYIPLHLHARQLILPALGSGKEELNLVCKLPRFFVHSLHRLRLEMPNEDQNENNEAKCLGAQ</sequence>
<dbReference type="DisGeNET" id="84881"/>
<keyword evidence="4" id="KW-0413">Isomerase</keyword>
<accession>B4DUN4</accession>
<proteinExistence type="evidence at transcript level"/>
<dbReference type="Pfam" id="PF00849">
    <property type="entry name" value="PseudoU_synth_2"/>
    <property type="match status" value="1"/>
</dbReference>
<dbReference type="PANTHER" id="PTHR21600:SF83">
    <property type="entry name" value="PSEUDOURIDYLATE SYNTHASE RPUSD4, MITOCHONDRIAL"/>
    <property type="match status" value="1"/>
</dbReference>
<dbReference type="PeptideAtlas" id="B4DUN4"/>
<protein>
    <recommendedName>
        <fullName evidence="6">Pseudouridylate synthase RPUSD4, mitochondrial</fullName>
    </recommendedName>
    <alternativeName>
        <fullName evidence="7">RNA pseudouridylate synthase domain-containing protein 4</fullName>
    </alternativeName>
</protein>
<dbReference type="AlphaFoldDB" id="B4DUN4"/>
<dbReference type="EMBL" id="AK300723">
    <property type="protein sequence ID" value="BAG62396.1"/>
    <property type="molecule type" value="mRNA"/>
</dbReference>
<dbReference type="Gene3D" id="3.30.2350.10">
    <property type="entry name" value="Pseudouridine synthase"/>
    <property type="match status" value="1"/>
</dbReference>
<name>B4DUN4_HUMAN</name>
<organism evidence="9">
    <name type="scientific">Homo sapiens</name>
    <name type="common">Human</name>
    <dbReference type="NCBI Taxonomy" id="9606"/>
    <lineage>
        <taxon>Eukaryota</taxon>
        <taxon>Metazoa</taxon>
        <taxon>Chordata</taxon>
        <taxon>Craniata</taxon>
        <taxon>Vertebrata</taxon>
        <taxon>Euteleostomi</taxon>
        <taxon>Mammalia</taxon>
        <taxon>Eutheria</taxon>
        <taxon>Euarchontoglires</taxon>
        <taxon>Primates</taxon>
        <taxon>Haplorrhini</taxon>
        <taxon>Catarrhini</taxon>
        <taxon>Hominidae</taxon>
        <taxon>Homo</taxon>
    </lineage>
</organism>
<comment type="catalytic activity">
    <reaction evidence="5">
        <text>a uridine in tRNA = a pseudouridine in tRNA</text>
        <dbReference type="Rhea" id="RHEA:54572"/>
        <dbReference type="Rhea" id="RHEA-COMP:13339"/>
        <dbReference type="Rhea" id="RHEA-COMP:13934"/>
        <dbReference type="ChEBI" id="CHEBI:65314"/>
        <dbReference type="ChEBI" id="CHEBI:65315"/>
    </reaction>
</comment>
<comment type="catalytic activity">
    <reaction evidence="1">
        <text>a uridine in mRNA = a pseudouridine in mRNA</text>
        <dbReference type="Rhea" id="RHEA:56644"/>
        <dbReference type="Rhea" id="RHEA-COMP:14658"/>
        <dbReference type="Rhea" id="RHEA-COMP:14659"/>
        <dbReference type="ChEBI" id="CHEBI:65314"/>
        <dbReference type="ChEBI" id="CHEBI:65315"/>
    </reaction>
</comment>
<dbReference type="RefSeq" id="XP_011541341.1">
    <property type="nucleotide sequence ID" value="XM_011543039.3"/>
</dbReference>
<reference evidence="9" key="1">
    <citation type="submission" date="2007-10" db="EMBL/GenBank/DDBJ databases">
        <title>NEDO human cDNA sequencing project focused on splicing variants.</title>
        <authorList>
            <person name="Wakamatsu A."/>
            <person name="Yamamoto J."/>
            <person name="Kimura K."/>
            <person name="Ishii S."/>
            <person name="Watanabe K."/>
            <person name="Sugiyama A."/>
            <person name="Murakawa K."/>
            <person name="Kaida T."/>
            <person name="Tsuchiya K."/>
            <person name="Fukuzumi Y."/>
            <person name="Kumagai A."/>
            <person name="Oishi Y."/>
            <person name="Yamamoto S."/>
            <person name="Ono Y."/>
            <person name="Komori Y."/>
            <person name="Yamazaki M."/>
            <person name="Kisu Y."/>
            <person name="Nishikawa T."/>
            <person name="Sugano S."/>
            <person name="Nomura N."/>
            <person name="Isogai T."/>
        </authorList>
    </citation>
    <scope>NUCLEOTIDE SEQUENCE</scope>
    <source>
        <tissue evidence="9">Skeletal muscle</tissue>
    </source>
</reference>
<dbReference type="OrthoDB" id="428658at2759"/>
<dbReference type="GO" id="GO:0001522">
    <property type="term" value="P:pseudouridine synthesis"/>
    <property type="evidence" value="ECO:0007669"/>
    <property type="project" value="InterPro"/>
</dbReference>
<dbReference type="InterPro" id="IPR050188">
    <property type="entry name" value="RluA_PseudoU_synthase"/>
</dbReference>
<comment type="similarity">
    <text evidence="3">Belongs to the pseudouridine synthase RluA family.</text>
</comment>
<dbReference type="GO" id="GO:0009982">
    <property type="term" value="F:pseudouridine synthase activity"/>
    <property type="evidence" value="ECO:0007669"/>
    <property type="project" value="InterPro"/>
</dbReference>
<dbReference type="DNASU" id="84881"/>
<evidence type="ECO:0000256" key="5">
    <source>
        <dbReference type="ARBA" id="ARBA00036943"/>
    </source>
</evidence>
<evidence type="ECO:0000256" key="1">
    <source>
        <dbReference type="ARBA" id="ARBA00001166"/>
    </source>
</evidence>
<evidence type="ECO:0000256" key="7">
    <source>
        <dbReference type="ARBA" id="ARBA00041563"/>
    </source>
</evidence>
<dbReference type="GeneID" id="84881"/>
<dbReference type="SUPFAM" id="SSF55120">
    <property type="entry name" value="Pseudouridine synthase"/>
    <property type="match status" value="1"/>
</dbReference>